<comment type="caution">
    <text evidence="4">The sequence shown here is derived from an EMBL/GenBank/DDBJ whole genome shotgun (WGS) entry which is preliminary data.</text>
</comment>
<dbReference type="PANTHER" id="PTHR47930:SF2">
    <property type="entry name" value="PENTATRICOPEPTIDE REPEAT PROTEIN (AFU_ORTHOLOGUE AFUA_8G04250)"/>
    <property type="match status" value="1"/>
</dbReference>
<dbReference type="EMBL" id="JAGDFM010000351">
    <property type="protein sequence ID" value="KAG7379405.1"/>
    <property type="molecule type" value="Genomic_DNA"/>
</dbReference>
<keyword evidence="5" id="KW-1185">Reference proteome</keyword>
<dbReference type="OrthoDB" id="185373at2759"/>
<feature type="region of interest" description="Disordered" evidence="2">
    <location>
        <begin position="742"/>
        <end position="768"/>
    </location>
</feature>
<dbReference type="Pfam" id="PF13812">
    <property type="entry name" value="PPR_3"/>
    <property type="match status" value="2"/>
</dbReference>
<sequence>MLSVRQSLRRSTPSLLLRSLRFLPRYSSLQPPRASLHLPLQVATPTRRFSQQNDNSETLLGRLKASLSDVTQTAKCMAQEARDLDLTDDEASTLLMSFAKQKRVDDCIGLLRYCQEQRLAPDASARTMAFRMLSDAGEFSRSLQLFEGLMKSDDVKLKPWMVGRALDAATKLARPESVTKIFQLVTKNFLAESDDDGVFGMMKRVKESGGMLDEFALRSVAIFADRAGDADLAMEVLSLMKKTEVEVAVDVYASVLEACGKAEQWRELVEVYEEMPEKLRAKLYSRSLSLVVRAHSRSKDGELVQRGVAIFEKHEKGKWSIFPCNAALEAMLQSQQYDKLLVLANKMKEHSVKWDAVTYKIMTEAYIESGSANKAKQMLLAKGVDMEDGGAECYRNLVAAARGDPRESCQLYLDMLQNHVRLELPDWRNALQLALKLPDQTMYWRFRKQLQLRDTPAEAMIPSRLLLPGGEHLYEEMEPLLQRKSDEFKLESTTKTQNAFPPQNPIPGSWKTNIDTLTEKEASVLLVKLIKDRQIDECLELLSCCREQGLSPDSSSRSAAFRALCDTDRFEAALQVFETLLKDKIYFSPSLYGRVLDAATKLNRKELVLYIFRRLLRDGAAFKGYKLEATSEGIRAMLRDARDRGVKPSKITLRSLAVFADRSGDSELALDVLSIMQSEGMEITLDVYGSVLNLYGANKRWDEVLRVYELIPDHQRSKLNGASLSWVMTASSHVNDNKAEVREPYNFDSPSEIETKRRPAQRPTESSDVSLAQESFNKIRKRRLVVSTNTSSALLMTMAKHQRVYDCIEMLRYFEKQRVHPKPFAVLAAYNALCEAREFDQALRVFETLYKSDCKLEPWVYAWAMDAAANLSRPDALSAIFVRLLATKEGTRTRNGEIHASDNIQATANGDGVYGLLNDARGRGVHISEFALRSLVSFADRAYNSDLALDVFSMMLDKGMELSSEVYATVLVACGKDEQWGDVLNVFEDIPESEREQLSSTALGSVVMAHTRSGEEGLVVRGLEFFDHHPSKWSRSPCNAALGAFLQTNRLEELLALANDMEKRRLNWSSFTCKMVAMAHIRSGSIDKARQVLHTHSQCMQNDSASCYRELIDYYAEMREDTVVVLQLCEEMIQNNWELQYSDWCNALELALELPDHTTYWRVRKQLWLRGHSFEEKIPSDLLLPKRANPRAQVLPFLRGEGTKLVHELPPIPATVSLALEVFDDIWNAGGSGLTANVATKLLSTMTKYERVDECMEMLDYFKEQGVSPKPFARLAAFRAFCTAEEDEQALQLFETILQQDLAHDEQDCSMAVRAAMKLGRHEKVAEILEQMRKSGHDMSLKDYESIRKNFGDSEKWTLAVETLSTLIGHETSRHSRFQWQ</sequence>
<reference evidence="4" key="1">
    <citation type="submission" date="2021-02" db="EMBL/GenBank/DDBJ databases">
        <authorList>
            <person name="Palmer J.M."/>
        </authorList>
    </citation>
    <scope>NUCLEOTIDE SEQUENCE</scope>
    <source>
        <strain evidence="4">SCRP734</strain>
    </source>
</reference>
<organism evidence="4 5">
    <name type="scientific">Phytophthora pseudosyringae</name>
    <dbReference type="NCBI Taxonomy" id="221518"/>
    <lineage>
        <taxon>Eukaryota</taxon>
        <taxon>Sar</taxon>
        <taxon>Stramenopiles</taxon>
        <taxon>Oomycota</taxon>
        <taxon>Peronosporomycetes</taxon>
        <taxon>Peronosporales</taxon>
        <taxon>Peronosporaceae</taxon>
        <taxon>Phytophthora</taxon>
    </lineage>
</organism>
<dbReference type="InterPro" id="IPR033443">
    <property type="entry name" value="PROP1-like_PPR_dom"/>
</dbReference>
<evidence type="ECO:0000259" key="3">
    <source>
        <dbReference type="Pfam" id="PF17177"/>
    </source>
</evidence>
<evidence type="ECO:0000313" key="5">
    <source>
        <dbReference type="Proteomes" id="UP000694044"/>
    </source>
</evidence>
<keyword evidence="1" id="KW-0677">Repeat</keyword>
<dbReference type="Pfam" id="PF17177">
    <property type="entry name" value="PPR_long"/>
    <property type="match status" value="1"/>
</dbReference>
<evidence type="ECO:0000313" key="4">
    <source>
        <dbReference type="EMBL" id="KAG7379405.1"/>
    </source>
</evidence>
<feature type="domain" description="PROP1-like PPR" evidence="3">
    <location>
        <begin position="1219"/>
        <end position="1351"/>
    </location>
</feature>
<evidence type="ECO:0000256" key="2">
    <source>
        <dbReference type="SAM" id="MobiDB-lite"/>
    </source>
</evidence>
<accession>A0A8T1VE52</accession>
<protein>
    <recommendedName>
        <fullName evidence="3">PROP1-like PPR domain-containing protein</fullName>
    </recommendedName>
</protein>
<dbReference type="PANTHER" id="PTHR47930">
    <property type="entry name" value="YALI0C12947P"/>
    <property type="match status" value="1"/>
</dbReference>
<name>A0A8T1VE52_9STRA</name>
<dbReference type="Proteomes" id="UP000694044">
    <property type="component" value="Unassembled WGS sequence"/>
</dbReference>
<gene>
    <name evidence="4" type="ORF">PHYPSEUDO_008667</name>
</gene>
<dbReference type="InterPro" id="IPR002885">
    <property type="entry name" value="PPR_rpt"/>
</dbReference>
<evidence type="ECO:0000256" key="1">
    <source>
        <dbReference type="ARBA" id="ARBA00022737"/>
    </source>
</evidence>
<proteinExistence type="predicted"/>